<evidence type="ECO:0000256" key="6">
    <source>
        <dbReference type="ARBA" id="ARBA00022448"/>
    </source>
</evidence>
<dbReference type="Gene3D" id="2.60.15.10">
    <property type="entry name" value="F0F1 ATP synthase delta/epsilon subunit, N-terminal"/>
    <property type="match status" value="1"/>
</dbReference>
<evidence type="ECO:0000313" key="20">
    <source>
        <dbReference type="Proteomes" id="UP000316688"/>
    </source>
</evidence>
<evidence type="ECO:0000259" key="17">
    <source>
        <dbReference type="Pfam" id="PF00401"/>
    </source>
</evidence>
<reference evidence="19 20" key="1">
    <citation type="submission" date="2019-07" db="EMBL/GenBank/DDBJ databases">
        <title>Reclasification of Spiribacter aquaticus.</title>
        <authorList>
            <person name="Leon M.J."/>
            <person name="Sanchez-Porro C."/>
            <person name="Ventosa A."/>
        </authorList>
    </citation>
    <scope>NUCLEOTIDE SEQUENCE [LARGE SCALE GENOMIC DNA]</scope>
    <source>
        <strain evidence="19 20">SP30</strain>
    </source>
</reference>
<dbReference type="Pfam" id="PF02823">
    <property type="entry name" value="ATP-synt_DE_N"/>
    <property type="match status" value="1"/>
</dbReference>
<dbReference type="GO" id="GO:0005524">
    <property type="term" value="F:ATP binding"/>
    <property type="evidence" value="ECO:0007669"/>
    <property type="project" value="UniProtKB-UniRule"/>
</dbReference>
<dbReference type="FunFam" id="2.60.15.10:FF:000001">
    <property type="entry name" value="ATP synthase epsilon chain"/>
    <property type="match status" value="1"/>
</dbReference>
<feature type="domain" description="ATP synthase epsilon subunit C-terminal" evidence="17">
    <location>
        <begin position="89"/>
        <end position="133"/>
    </location>
</feature>
<dbReference type="InterPro" id="IPR001469">
    <property type="entry name" value="ATP_synth_F1_dsu/esu"/>
</dbReference>
<gene>
    <name evidence="15" type="primary">atpC</name>
    <name evidence="19" type="ORF">FPL11_00935</name>
</gene>
<evidence type="ECO:0000256" key="12">
    <source>
        <dbReference type="ARBA" id="ARBA00023310"/>
    </source>
</evidence>
<dbReference type="CDD" id="cd12152">
    <property type="entry name" value="F1-ATPase_delta"/>
    <property type="match status" value="1"/>
</dbReference>
<evidence type="ECO:0000256" key="5">
    <source>
        <dbReference type="ARBA" id="ARBA00014480"/>
    </source>
</evidence>
<evidence type="ECO:0000256" key="7">
    <source>
        <dbReference type="ARBA" id="ARBA00022475"/>
    </source>
</evidence>
<evidence type="ECO:0000256" key="3">
    <source>
        <dbReference type="ARBA" id="ARBA00005712"/>
    </source>
</evidence>
<evidence type="ECO:0000256" key="4">
    <source>
        <dbReference type="ARBA" id="ARBA00011648"/>
    </source>
</evidence>
<dbReference type="NCBIfam" id="TIGR01216">
    <property type="entry name" value="ATP_synt_epsi"/>
    <property type="match status" value="1"/>
</dbReference>
<dbReference type="GO" id="GO:0046933">
    <property type="term" value="F:proton-transporting ATP synthase activity, rotational mechanism"/>
    <property type="evidence" value="ECO:0007669"/>
    <property type="project" value="UniProtKB-UniRule"/>
</dbReference>
<dbReference type="Pfam" id="PF00401">
    <property type="entry name" value="ATP-synt_DE"/>
    <property type="match status" value="1"/>
</dbReference>
<accession>A0A557RM89</accession>
<comment type="subunit">
    <text evidence="4 15 16">F-type ATPases have 2 components, CF(1) - the catalytic core - and CF(0) - the membrane proton channel. CF(1) has five subunits: alpha(3), beta(3), gamma(1), delta(1), epsilon(1). CF(0) has three main subunits: a, b and c.</text>
</comment>
<evidence type="ECO:0000256" key="14">
    <source>
        <dbReference type="ARBA" id="ARBA00031795"/>
    </source>
</evidence>
<evidence type="ECO:0000256" key="16">
    <source>
        <dbReference type="RuleBase" id="RU003656"/>
    </source>
</evidence>
<dbReference type="InterPro" id="IPR020547">
    <property type="entry name" value="ATP_synth_F1_esu_C"/>
</dbReference>
<keyword evidence="10 15" id="KW-0472">Membrane</keyword>
<dbReference type="GO" id="GO:0005886">
    <property type="term" value="C:plasma membrane"/>
    <property type="evidence" value="ECO:0007669"/>
    <property type="project" value="UniProtKB-SubCell"/>
</dbReference>
<dbReference type="NCBIfam" id="NF001847">
    <property type="entry name" value="PRK00571.1-4"/>
    <property type="match status" value="1"/>
</dbReference>
<keyword evidence="12 15" id="KW-0066">ATP synthesis</keyword>
<keyword evidence="7 15" id="KW-1003">Cell membrane</keyword>
<dbReference type="Gene3D" id="1.20.5.440">
    <property type="entry name" value="ATP synthase delta/epsilon subunit, C-terminal domain"/>
    <property type="match status" value="1"/>
</dbReference>
<comment type="similarity">
    <text evidence="3 15 16">Belongs to the ATPase epsilon chain family.</text>
</comment>
<protein>
    <recommendedName>
        <fullName evidence="5 15">ATP synthase epsilon chain</fullName>
    </recommendedName>
    <alternativeName>
        <fullName evidence="14 15">ATP synthase F1 sector epsilon subunit</fullName>
    </alternativeName>
    <alternativeName>
        <fullName evidence="13 15">F-ATPase epsilon subunit</fullName>
    </alternativeName>
</protein>
<dbReference type="EMBL" id="VMKP01000001">
    <property type="protein sequence ID" value="TVO66287.1"/>
    <property type="molecule type" value="Genomic_DNA"/>
</dbReference>
<dbReference type="PANTHER" id="PTHR13822:SF10">
    <property type="entry name" value="ATP SYNTHASE EPSILON CHAIN, CHLOROPLASTIC"/>
    <property type="match status" value="1"/>
</dbReference>
<comment type="subcellular location">
    <subcellularLocation>
        <location evidence="2 15">Cell membrane</location>
        <topology evidence="2 15">Peripheral membrane protein</topology>
    </subcellularLocation>
</comment>
<name>A0A557RM89_9GAMM</name>
<dbReference type="SUPFAM" id="SSF51344">
    <property type="entry name" value="Epsilon subunit of F1F0-ATP synthase N-terminal domain"/>
    <property type="match status" value="1"/>
</dbReference>
<keyword evidence="9 15" id="KW-0406">Ion transport</keyword>
<dbReference type="HAMAP" id="MF_00530">
    <property type="entry name" value="ATP_synth_epsil_bac"/>
    <property type="match status" value="1"/>
</dbReference>
<dbReference type="GO" id="GO:0045259">
    <property type="term" value="C:proton-transporting ATP synthase complex"/>
    <property type="evidence" value="ECO:0007669"/>
    <property type="project" value="UniProtKB-KW"/>
</dbReference>
<keyword evidence="8 15" id="KW-0375">Hydrogen ion transport</keyword>
<dbReference type="AlphaFoldDB" id="A0A557RM89"/>
<evidence type="ECO:0000256" key="11">
    <source>
        <dbReference type="ARBA" id="ARBA00023196"/>
    </source>
</evidence>
<sequence>MGITMHIDIVSAEESIHSGAATFIVARSVGGEVGIYPRHVPMLVQLKPGEVTVRDEFGEEQFYYVSGGTMEVQPDVVTVLADAATRAHDIDEAAAEQARKRAEEALANRTSEVDYARAQAELVEAAAQLRTVQKIRKAANRT</sequence>
<feature type="domain" description="ATP synthase F1 complex delta/epsilon subunit N-terminal" evidence="18">
    <location>
        <begin position="5"/>
        <end position="84"/>
    </location>
</feature>
<organism evidence="19 20">
    <name type="scientific">Spiribacter aquaticus</name>
    <dbReference type="NCBI Taxonomy" id="1935996"/>
    <lineage>
        <taxon>Bacteria</taxon>
        <taxon>Pseudomonadati</taxon>
        <taxon>Pseudomonadota</taxon>
        <taxon>Gammaproteobacteria</taxon>
        <taxon>Chromatiales</taxon>
        <taxon>Ectothiorhodospiraceae</taxon>
        <taxon>Spiribacter</taxon>
    </lineage>
</organism>
<evidence type="ECO:0000256" key="9">
    <source>
        <dbReference type="ARBA" id="ARBA00023065"/>
    </source>
</evidence>
<keyword evidence="20" id="KW-1185">Reference proteome</keyword>
<evidence type="ECO:0000256" key="15">
    <source>
        <dbReference type="HAMAP-Rule" id="MF_00530"/>
    </source>
</evidence>
<evidence type="ECO:0000256" key="10">
    <source>
        <dbReference type="ARBA" id="ARBA00023136"/>
    </source>
</evidence>
<dbReference type="InterPro" id="IPR020546">
    <property type="entry name" value="ATP_synth_F1_dsu/esu_N"/>
</dbReference>
<evidence type="ECO:0000313" key="19">
    <source>
        <dbReference type="EMBL" id="TVO66287.1"/>
    </source>
</evidence>
<comment type="caution">
    <text evidence="19">The sequence shown here is derived from an EMBL/GenBank/DDBJ whole genome shotgun (WGS) entry which is preliminary data.</text>
</comment>
<dbReference type="RefSeq" id="WP_069133807.1">
    <property type="nucleotide sequence ID" value="NZ_VMKP01000001.1"/>
</dbReference>
<keyword evidence="11 15" id="KW-0139">CF(1)</keyword>
<proteinExistence type="inferred from homology"/>
<keyword evidence="6 15" id="KW-0813">Transport</keyword>
<evidence type="ECO:0000256" key="1">
    <source>
        <dbReference type="ARBA" id="ARBA00003543"/>
    </source>
</evidence>
<dbReference type="InterPro" id="IPR036794">
    <property type="entry name" value="ATP_F1_dsu/esu_C_sf"/>
</dbReference>
<evidence type="ECO:0000256" key="13">
    <source>
        <dbReference type="ARBA" id="ARBA00030215"/>
    </source>
</evidence>
<dbReference type="Proteomes" id="UP000316688">
    <property type="component" value="Unassembled WGS sequence"/>
</dbReference>
<evidence type="ECO:0000256" key="2">
    <source>
        <dbReference type="ARBA" id="ARBA00004202"/>
    </source>
</evidence>
<evidence type="ECO:0000256" key="8">
    <source>
        <dbReference type="ARBA" id="ARBA00022781"/>
    </source>
</evidence>
<evidence type="ECO:0000259" key="18">
    <source>
        <dbReference type="Pfam" id="PF02823"/>
    </source>
</evidence>
<dbReference type="PANTHER" id="PTHR13822">
    <property type="entry name" value="ATP SYNTHASE DELTA/EPSILON CHAIN"/>
    <property type="match status" value="1"/>
</dbReference>
<dbReference type="InterPro" id="IPR036771">
    <property type="entry name" value="ATPsynth_dsu/esu_N"/>
</dbReference>
<dbReference type="SUPFAM" id="SSF46604">
    <property type="entry name" value="Epsilon subunit of F1F0-ATP synthase C-terminal domain"/>
    <property type="match status" value="1"/>
</dbReference>
<comment type="function">
    <text evidence="1 15">Produces ATP from ADP in the presence of a proton gradient across the membrane.</text>
</comment>